<sequence>HEGNDKIAIFLDDFQHILGQNTDEIFKSISLGKKPTIPSNGSEIIAENLKQITDSLSTKFLFIVASYPINVIERYFEKQFYPLKRNFHSIEVDKYEYSSETKELITGPLNDLPDDHPLKKYTNYDPSINIDIETELDRLAERVHSDSNGMPYDIKKEMELVYNYFEDNKSKDKKLNDVFKTASNALEIYRKLIPVDSEHSDHHKKIENYSLERKYHLQLLTNLSTFTLDEIVEFHILEIAFVNIIEHYNYNNKSLDNFNPKNLSNR</sequence>
<proteinExistence type="predicted"/>
<reference evidence="1" key="1">
    <citation type="submission" date="2018-05" db="EMBL/GenBank/DDBJ databases">
        <authorList>
            <person name="Lanie J.A."/>
            <person name="Ng W.-L."/>
            <person name="Kazmierczak K.M."/>
            <person name="Andrzejewski T.M."/>
            <person name="Davidsen T.M."/>
            <person name="Wayne K.J."/>
            <person name="Tettelin H."/>
            <person name="Glass J.I."/>
            <person name="Rusch D."/>
            <person name="Podicherti R."/>
            <person name="Tsui H.-C.T."/>
            <person name="Winkler M.E."/>
        </authorList>
    </citation>
    <scope>NUCLEOTIDE SEQUENCE</scope>
</reference>
<accession>A0A382Y1J1</accession>
<dbReference type="AlphaFoldDB" id="A0A382Y1J1"/>
<dbReference type="EMBL" id="UINC01172038">
    <property type="protein sequence ID" value="SVD76909.1"/>
    <property type="molecule type" value="Genomic_DNA"/>
</dbReference>
<name>A0A382Y1J1_9ZZZZ</name>
<evidence type="ECO:0000313" key="1">
    <source>
        <dbReference type="EMBL" id="SVD76909.1"/>
    </source>
</evidence>
<organism evidence="1">
    <name type="scientific">marine metagenome</name>
    <dbReference type="NCBI Taxonomy" id="408172"/>
    <lineage>
        <taxon>unclassified sequences</taxon>
        <taxon>metagenomes</taxon>
        <taxon>ecological metagenomes</taxon>
    </lineage>
</organism>
<feature type="non-terminal residue" evidence="1">
    <location>
        <position position="1"/>
    </location>
</feature>
<protein>
    <submittedName>
        <fullName evidence="1">Uncharacterized protein</fullName>
    </submittedName>
</protein>
<gene>
    <name evidence="1" type="ORF">METZ01_LOCUS429763</name>
</gene>
<feature type="non-terminal residue" evidence="1">
    <location>
        <position position="266"/>
    </location>
</feature>